<reference evidence="13 14" key="1">
    <citation type="submission" date="2018-04" db="EMBL/GenBank/DDBJ databases">
        <title>The genome of golden apple snail Pomacea canaliculata provides insight into stress tolerance and invasive adaptation.</title>
        <authorList>
            <person name="Liu C."/>
            <person name="Liu B."/>
            <person name="Ren Y."/>
            <person name="Zhang Y."/>
            <person name="Wang H."/>
            <person name="Li S."/>
            <person name="Jiang F."/>
            <person name="Yin L."/>
            <person name="Zhang G."/>
            <person name="Qian W."/>
            <person name="Fan W."/>
        </authorList>
    </citation>
    <scope>NUCLEOTIDE SEQUENCE [LARGE SCALE GENOMIC DNA]</scope>
    <source>
        <strain evidence="13">SZHN2017</strain>
        <tissue evidence="13">Muscle</tissue>
    </source>
</reference>
<dbReference type="Proteomes" id="UP000245119">
    <property type="component" value="Linkage Group LG10"/>
</dbReference>
<dbReference type="STRING" id="400727.A0A2T7NRC3"/>
<evidence type="ECO:0000256" key="2">
    <source>
        <dbReference type="ARBA" id="ARBA00004567"/>
    </source>
</evidence>
<dbReference type="GO" id="GO:0031965">
    <property type="term" value="C:nuclear membrane"/>
    <property type="evidence" value="ECO:0007669"/>
    <property type="project" value="UniProtKB-SubCell"/>
</dbReference>
<proteinExistence type="inferred from homology"/>
<dbReference type="GO" id="GO:0015031">
    <property type="term" value="P:protein transport"/>
    <property type="evidence" value="ECO:0007669"/>
    <property type="project" value="UniProtKB-KW"/>
</dbReference>
<keyword evidence="8" id="KW-1133">Transmembrane helix</keyword>
<dbReference type="PANTHER" id="PTHR13269:SF6">
    <property type="entry name" value="NUCLEOPORIN NDC1"/>
    <property type="match status" value="1"/>
</dbReference>
<dbReference type="GO" id="GO:0006999">
    <property type="term" value="P:nuclear pore organization"/>
    <property type="evidence" value="ECO:0007669"/>
    <property type="project" value="TreeGrafter"/>
</dbReference>
<evidence type="ECO:0000256" key="10">
    <source>
        <dbReference type="ARBA" id="ARBA00023132"/>
    </source>
</evidence>
<evidence type="ECO:0000256" key="7">
    <source>
        <dbReference type="ARBA" id="ARBA00022927"/>
    </source>
</evidence>
<keyword evidence="9" id="KW-0811">Translocation</keyword>
<evidence type="ECO:0000256" key="11">
    <source>
        <dbReference type="ARBA" id="ARBA00023136"/>
    </source>
</evidence>
<keyword evidence="14" id="KW-1185">Reference proteome</keyword>
<dbReference type="AlphaFoldDB" id="A0A2T7NRC3"/>
<evidence type="ECO:0000256" key="12">
    <source>
        <dbReference type="ARBA" id="ARBA00023242"/>
    </source>
</evidence>
<dbReference type="EMBL" id="PZQS01000010">
    <property type="protein sequence ID" value="PVD23717.1"/>
    <property type="molecule type" value="Genomic_DNA"/>
</dbReference>
<keyword evidence="12" id="KW-0539">Nucleus</keyword>
<evidence type="ECO:0000256" key="3">
    <source>
        <dbReference type="ARBA" id="ARBA00005760"/>
    </source>
</evidence>
<keyword evidence="4" id="KW-0813">Transport</keyword>
<organism evidence="13 14">
    <name type="scientific">Pomacea canaliculata</name>
    <name type="common">Golden apple snail</name>
    <dbReference type="NCBI Taxonomy" id="400727"/>
    <lineage>
        <taxon>Eukaryota</taxon>
        <taxon>Metazoa</taxon>
        <taxon>Spiralia</taxon>
        <taxon>Lophotrochozoa</taxon>
        <taxon>Mollusca</taxon>
        <taxon>Gastropoda</taxon>
        <taxon>Caenogastropoda</taxon>
        <taxon>Architaenioglossa</taxon>
        <taxon>Ampullarioidea</taxon>
        <taxon>Ampullariidae</taxon>
        <taxon>Pomacea</taxon>
    </lineage>
</organism>
<evidence type="ECO:0008006" key="15">
    <source>
        <dbReference type="Google" id="ProtNLM"/>
    </source>
</evidence>
<dbReference type="GO" id="GO:0051028">
    <property type="term" value="P:mRNA transport"/>
    <property type="evidence" value="ECO:0007669"/>
    <property type="project" value="UniProtKB-KW"/>
</dbReference>
<dbReference type="PANTHER" id="PTHR13269">
    <property type="entry name" value="NUCLEOPORIN NDC1"/>
    <property type="match status" value="1"/>
</dbReference>
<evidence type="ECO:0000256" key="6">
    <source>
        <dbReference type="ARBA" id="ARBA00022816"/>
    </source>
</evidence>
<evidence type="ECO:0000256" key="4">
    <source>
        <dbReference type="ARBA" id="ARBA00022448"/>
    </source>
</evidence>
<dbReference type="Pfam" id="PF09531">
    <property type="entry name" value="Ndc1_Nup"/>
    <property type="match status" value="1"/>
</dbReference>
<comment type="caution">
    <text evidence="13">The sequence shown here is derived from an EMBL/GenBank/DDBJ whole genome shotgun (WGS) entry which is preliminary data.</text>
</comment>
<gene>
    <name evidence="13" type="ORF">C0Q70_16990</name>
</gene>
<keyword evidence="10" id="KW-0906">Nuclear pore complex</keyword>
<keyword evidence="6" id="KW-0509">mRNA transport</keyword>
<keyword evidence="11" id="KW-0472">Membrane</keyword>
<evidence type="ECO:0000313" key="13">
    <source>
        <dbReference type="EMBL" id="PVD23717.1"/>
    </source>
</evidence>
<keyword evidence="7" id="KW-0653">Protein transport</keyword>
<comment type="similarity">
    <text evidence="3">Belongs to the NDC1 family.</text>
</comment>
<dbReference type="GO" id="GO:0030674">
    <property type="term" value="F:protein-macromolecule adaptor activity"/>
    <property type="evidence" value="ECO:0007669"/>
    <property type="project" value="TreeGrafter"/>
</dbReference>
<evidence type="ECO:0000256" key="8">
    <source>
        <dbReference type="ARBA" id="ARBA00022989"/>
    </source>
</evidence>
<name>A0A2T7NRC3_POMCA</name>
<sequence>MEGDQRLEFPVLPGFNSPSKYCLNEALICNDALLQHLAFLDLSHLSSTNMARRQEVFSLSQPGGHPYTWRAIASTCLQQVDMLVTKVHIANAAKLASVPLQQHPEKIFHTTVSDDELLKDVLKTSSQKPSLLSRVRAILMTKPVLSYFLMELPDAKSRQLFATCQIPIWAIEALSHLAAASYREDKYGVVQQSLPTIITSLVTLHDNVEKYFKLQPPALRRYGRETPVAPRLLLSQQLRETLKTSIYRLTDTFSSHLGIQS</sequence>
<evidence type="ECO:0000313" key="14">
    <source>
        <dbReference type="Proteomes" id="UP000245119"/>
    </source>
</evidence>
<accession>A0A2T7NRC3</accession>
<keyword evidence="5" id="KW-0812">Transmembrane</keyword>
<evidence type="ECO:0000256" key="5">
    <source>
        <dbReference type="ARBA" id="ARBA00022692"/>
    </source>
</evidence>
<evidence type="ECO:0000256" key="1">
    <source>
        <dbReference type="ARBA" id="ARBA00004232"/>
    </source>
</evidence>
<comment type="subcellular location">
    <subcellularLocation>
        <location evidence="1">Nucleus membrane</location>
        <topology evidence="1">Multi-pass membrane protein</topology>
    </subcellularLocation>
    <subcellularLocation>
        <location evidence="2">Nucleus</location>
        <location evidence="2">Nuclear pore complex</location>
    </subcellularLocation>
</comment>
<protein>
    <recommendedName>
        <fullName evidence="15">Nucleoporin NDC1</fullName>
    </recommendedName>
</protein>
<dbReference type="GO" id="GO:0070762">
    <property type="term" value="C:nuclear pore transmembrane ring"/>
    <property type="evidence" value="ECO:0007669"/>
    <property type="project" value="TreeGrafter"/>
</dbReference>
<dbReference type="OrthoDB" id="67850at2759"/>
<dbReference type="InterPro" id="IPR019049">
    <property type="entry name" value="Nucleoporin_prot_Ndc1/Nup"/>
</dbReference>
<evidence type="ECO:0000256" key="9">
    <source>
        <dbReference type="ARBA" id="ARBA00023010"/>
    </source>
</evidence>